<keyword evidence="2" id="KW-1185">Reference proteome</keyword>
<name>A0A9K3EDR2_HELAN</name>
<comment type="caution">
    <text evidence="1">The sequence shown here is derived from an EMBL/GenBank/DDBJ whole genome shotgun (WGS) entry which is preliminary data.</text>
</comment>
<dbReference type="EMBL" id="MNCJ02000328">
    <property type="protein sequence ID" value="KAF5771663.1"/>
    <property type="molecule type" value="Genomic_DNA"/>
</dbReference>
<reference evidence="1" key="1">
    <citation type="journal article" date="2017" name="Nature">
        <title>The sunflower genome provides insights into oil metabolism, flowering and Asterid evolution.</title>
        <authorList>
            <person name="Badouin H."/>
            <person name="Gouzy J."/>
            <person name="Grassa C.J."/>
            <person name="Murat F."/>
            <person name="Staton S.E."/>
            <person name="Cottret L."/>
            <person name="Lelandais-Briere C."/>
            <person name="Owens G.L."/>
            <person name="Carrere S."/>
            <person name="Mayjonade B."/>
            <person name="Legrand L."/>
            <person name="Gill N."/>
            <person name="Kane N.C."/>
            <person name="Bowers J.E."/>
            <person name="Hubner S."/>
            <person name="Bellec A."/>
            <person name="Berard A."/>
            <person name="Berges H."/>
            <person name="Blanchet N."/>
            <person name="Boniface M.C."/>
            <person name="Brunel D."/>
            <person name="Catrice O."/>
            <person name="Chaidir N."/>
            <person name="Claudel C."/>
            <person name="Donnadieu C."/>
            <person name="Faraut T."/>
            <person name="Fievet G."/>
            <person name="Helmstetter N."/>
            <person name="King M."/>
            <person name="Knapp S.J."/>
            <person name="Lai Z."/>
            <person name="Le Paslier M.C."/>
            <person name="Lippi Y."/>
            <person name="Lorenzon L."/>
            <person name="Mandel J.R."/>
            <person name="Marage G."/>
            <person name="Marchand G."/>
            <person name="Marquand E."/>
            <person name="Bret-Mestries E."/>
            <person name="Morien E."/>
            <person name="Nambeesan S."/>
            <person name="Nguyen T."/>
            <person name="Pegot-Espagnet P."/>
            <person name="Pouilly N."/>
            <person name="Raftis F."/>
            <person name="Sallet E."/>
            <person name="Schiex T."/>
            <person name="Thomas J."/>
            <person name="Vandecasteele C."/>
            <person name="Vares D."/>
            <person name="Vear F."/>
            <person name="Vautrin S."/>
            <person name="Crespi M."/>
            <person name="Mangin B."/>
            <person name="Burke J.M."/>
            <person name="Salse J."/>
            <person name="Munos S."/>
            <person name="Vincourt P."/>
            <person name="Rieseberg L.H."/>
            <person name="Langlade N.B."/>
        </authorList>
    </citation>
    <scope>NUCLEOTIDE SEQUENCE</scope>
    <source>
        <tissue evidence="1">Leaves</tissue>
    </source>
</reference>
<organism evidence="1 2">
    <name type="scientific">Helianthus annuus</name>
    <name type="common">Common sunflower</name>
    <dbReference type="NCBI Taxonomy" id="4232"/>
    <lineage>
        <taxon>Eukaryota</taxon>
        <taxon>Viridiplantae</taxon>
        <taxon>Streptophyta</taxon>
        <taxon>Embryophyta</taxon>
        <taxon>Tracheophyta</taxon>
        <taxon>Spermatophyta</taxon>
        <taxon>Magnoliopsida</taxon>
        <taxon>eudicotyledons</taxon>
        <taxon>Gunneridae</taxon>
        <taxon>Pentapetalae</taxon>
        <taxon>asterids</taxon>
        <taxon>campanulids</taxon>
        <taxon>Asterales</taxon>
        <taxon>Asteraceae</taxon>
        <taxon>Asteroideae</taxon>
        <taxon>Heliantheae alliance</taxon>
        <taxon>Heliantheae</taxon>
        <taxon>Helianthus</taxon>
    </lineage>
</organism>
<sequence length="52" mass="5915">MRCRHPRSEASVLIPLKPHLVQCFDPSLLHFSSDPTRMTTDSKILTFGCEKS</sequence>
<proteinExistence type="predicted"/>
<evidence type="ECO:0000313" key="1">
    <source>
        <dbReference type="EMBL" id="KAF5771663.1"/>
    </source>
</evidence>
<dbReference type="Gramene" id="mRNA:HanXRQr2_Chr13g0567511">
    <property type="protein sequence ID" value="CDS:HanXRQr2_Chr13g0567511.1"/>
    <property type="gene ID" value="HanXRQr2_Chr13g0567511"/>
</dbReference>
<accession>A0A9K3EDR2</accession>
<evidence type="ECO:0000313" key="2">
    <source>
        <dbReference type="Proteomes" id="UP000215914"/>
    </source>
</evidence>
<gene>
    <name evidence="1" type="ORF">HanXRQr2_Chr13g0567511</name>
</gene>
<dbReference type="AlphaFoldDB" id="A0A9K3EDR2"/>
<reference evidence="1" key="2">
    <citation type="submission" date="2020-06" db="EMBL/GenBank/DDBJ databases">
        <title>Helianthus annuus Genome sequencing and assembly Release 2.</title>
        <authorList>
            <person name="Gouzy J."/>
            <person name="Langlade N."/>
            <person name="Munos S."/>
        </authorList>
    </citation>
    <scope>NUCLEOTIDE SEQUENCE</scope>
    <source>
        <tissue evidence="1">Leaves</tissue>
    </source>
</reference>
<dbReference type="Proteomes" id="UP000215914">
    <property type="component" value="Unassembled WGS sequence"/>
</dbReference>
<protein>
    <submittedName>
        <fullName evidence="1">Uncharacterized protein</fullName>
    </submittedName>
</protein>